<name>A0A6V8KCK1_9ACTN</name>
<evidence type="ECO:0000313" key="1">
    <source>
        <dbReference type="EMBL" id="GFJ79447.1"/>
    </source>
</evidence>
<dbReference type="AlphaFoldDB" id="A0A6V8KCK1"/>
<keyword evidence="2" id="KW-1185">Reference proteome</keyword>
<proteinExistence type="predicted"/>
<gene>
    <name evidence="1" type="ORF">Phou_036270</name>
</gene>
<dbReference type="RefSeq" id="WP_345509448.1">
    <property type="nucleotide sequence ID" value="NZ_BAABGO010000001.1"/>
</dbReference>
<accession>A0A6V8KCK1</accession>
<organism evidence="1 2">
    <name type="scientific">Phytohabitans houttuyneae</name>
    <dbReference type="NCBI Taxonomy" id="1076126"/>
    <lineage>
        <taxon>Bacteria</taxon>
        <taxon>Bacillati</taxon>
        <taxon>Actinomycetota</taxon>
        <taxon>Actinomycetes</taxon>
        <taxon>Micromonosporales</taxon>
        <taxon>Micromonosporaceae</taxon>
    </lineage>
</organism>
<reference evidence="1 2" key="1">
    <citation type="submission" date="2020-03" db="EMBL/GenBank/DDBJ databases">
        <title>Whole genome shotgun sequence of Phytohabitans houttuyneae NBRC 108639.</title>
        <authorList>
            <person name="Komaki H."/>
            <person name="Tamura T."/>
        </authorList>
    </citation>
    <scope>NUCLEOTIDE SEQUENCE [LARGE SCALE GENOMIC DNA]</scope>
    <source>
        <strain evidence="1 2">NBRC 108639</strain>
    </source>
</reference>
<sequence length="74" mass="8224">MLAKITFRVGGQPIGETAAGAVPDIGQQVTLEHGLRGRLVYRVVDVVHQYTDTRARRVDLFQPAPVLVDLEEQR</sequence>
<comment type="caution">
    <text evidence="1">The sequence shown here is derived from an EMBL/GenBank/DDBJ whole genome shotgun (WGS) entry which is preliminary data.</text>
</comment>
<protein>
    <submittedName>
        <fullName evidence="1">Uncharacterized protein</fullName>
    </submittedName>
</protein>
<dbReference type="Proteomes" id="UP000482800">
    <property type="component" value="Unassembled WGS sequence"/>
</dbReference>
<dbReference type="EMBL" id="BLPF01000001">
    <property type="protein sequence ID" value="GFJ79447.1"/>
    <property type="molecule type" value="Genomic_DNA"/>
</dbReference>
<reference evidence="1 2" key="2">
    <citation type="submission" date="2020-03" db="EMBL/GenBank/DDBJ databases">
        <authorList>
            <person name="Ichikawa N."/>
            <person name="Kimura A."/>
            <person name="Kitahashi Y."/>
            <person name="Uohara A."/>
        </authorList>
    </citation>
    <scope>NUCLEOTIDE SEQUENCE [LARGE SCALE GENOMIC DNA]</scope>
    <source>
        <strain evidence="1 2">NBRC 108639</strain>
    </source>
</reference>
<evidence type="ECO:0000313" key="2">
    <source>
        <dbReference type="Proteomes" id="UP000482800"/>
    </source>
</evidence>